<feature type="domain" description="HTH marR-type" evidence="1">
    <location>
        <begin position="28"/>
        <end position="164"/>
    </location>
</feature>
<dbReference type="EMBL" id="FNAB01000009">
    <property type="protein sequence ID" value="SDE04248.1"/>
    <property type="molecule type" value="Genomic_DNA"/>
</dbReference>
<proteinExistence type="predicted"/>
<dbReference type="SMART" id="SM00347">
    <property type="entry name" value="HTH_MARR"/>
    <property type="match status" value="1"/>
</dbReference>
<organism evidence="2 3">
    <name type="scientific">Rhodococcus tukisamuensis</name>
    <dbReference type="NCBI Taxonomy" id="168276"/>
    <lineage>
        <taxon>Bacteria</taxon>
        <taxon>Bacillati</taxon>
        <taxon>Actinomycetota</taxon>
        <taxon>Actinomycetes</taxon>
        <taxon>Mycobacteriales</taxon>
        <taxon>Nocardiaceae</taxon>
        <taxon>Rhodococcus</taxon>
    </lineage>
</organism>
<evidence type="ECO:0000313" key="2">
    <source>
        <dbReference type="EMBL" id="SDE04248.1"/>
    </source>
</evidence>
<dbReference type="PROSITE" id="PS50995">
    <property type="entry name" value="HTH_MARR_2"/>
    <property type="match status" value="1"/>
</dbReference>
<dbReference type="Gene3D" id="1.10.10.10">
    <property type="entry name" value="Winged helix-like DNA-binding domain superfamily/Winged helix DNA-binding domain"/>
    <property type="match status" value="1"/>
</dbReference>
<name>A0A1G6ZNK5_9NOCA</name>
<dbReference type="InterPro" id="IPR039422">
    <property type="entry name" value="MarR/SlyA-like"/>
</dbReference>
<dbReference type="InterPro" id="IPR000835">
    <property type="entry name" value="HTH_MarR-typ"/>
</dbReference>
<evidence type="ECO:0000313" key="3">
    <source>
        <dbReference type="Proteomes" id="UP000199417"/>
    </source>
</evidence>
<accession>A0A1G6ZNK5</accession>
<gene>
    <name evidence="2" type="ORF">SAMN05444580_10976</name>
</gene>
<evidence type="ECO:0000259" key="1">
    <source>
        <dbReference type="PROSITE" id="PS50995"/>
    </source>
</evidence>
<keyword evidence="3" id="KW-1185">Reference proteome</keyword>
<dbReference type="Proteomes" id="UP000199417">
    <property type="component" value="Unassembled WGS sequence"/>
</dbReference>
<protein>
    <submittedName>
        <fullName evidence="2">DNA-binding transcriptional regulator, MarR family</fullName>
    </submittedName>
</protein>
<reference evidence="2 3" key="1">
    <citation type="submission" date="2016-10" db="EMBL/GenBank/DDBJ databases">
        <authorList>
            <person name="de Groot N.N."/>
        </authorList>
    </citation>
    <scope>NUCLEOTIDE SEQUENCE [LARGE SCALE GENOMIC DNA]</scope>
    <source>
        <strain evidence="2 3">JCM 11308</strain>
    </source>
</reference>
<dbReference type="GO" id="GO:0006950">
    <property type="term" value="P:response to stress"/>
    <property type="evidence" value="ECO:0007669"/>
    <property type="project" value="TreeGrafter"/>
</dbReference>
<dbReference type="SUPFAM" id="SSF46785">
    <property type="entry name" value="Winged helix' DNA-binding domain"/>
    <property type="match status" value="1"/>
</dbReference>
<dbReference type="AlphaFoldDB" id="A0A1G6ZNK5"/>
<sequence>MVGRQATGRRAAGERVAGSVESDGADAALALVRRLRGLASDLDQLGATFAERNSLHATDLRALVLLLDADRAQLAATPGWLAAQLGLGSAATTALLDRLERAGHLVRSADPGDRRRVLLRVQEQARYLGWSFFAPLVGRVDAAMADFDADERATVARFLGAMDGALAAEPDRSDRRGGRGDRFDG</sequence>
<dbReference type="GO" id="GO:0003677">
    <property type="term" value="F:DNA binding"/>
    <property type="evidence" value="ECO:0007669"/>
    <property type="project" value="UniProtKB-KW"/>
</dbReference>
<dbReference type="GO" id="GO:0003700">
    <property type="term" value="F:DNA-binding transcription factor activity"/>
    <property type="evidence" value="ECO:0007669"/>
    <property type="project" value="InterPro"/>
</dbReference>
<dbReference type="Pfam" id="PF12802">
    <property type="entry name" value="MarR_2"/>
    <property type="match status" value="1"/>
</dbReference>
<dbReference type="PANTHER" id="PTHR33164">
    <property type="entry name" value="TRANSCRIPTIONAL REGULATOR, MARR FAMILY"/>
    <property type="match status" value="1"/>
</dbReference>
<dbReference type="PANTHER" id="PTHR33164:SF106">
    <property type="entry name" value="TRANSCRIPTIONAL REGULATORY PROTEIN"/>
    <property type="match status" value="1"/>
</dbReference>
<keyword evidence="2" id="KW-0238">DNA-binding</keyword>
<dbReference type="InterPro" id="IPR036390">
    <property type="entry name" value="WH_DNA-bd_sf"/>
</dbReference>
<dbReference type="InterPro" id="IPR036388">
    <property type="entry name" value="WH-like_DNA-bd_sf"/>
</dbReference>
<dbReference type="STRING" id="168276.SAMN05444580_10976"/>